<protein>
    <recommendedName>
        <fullName evidence="3">Transporter</fullName>
    </recommendedName>
</protein>
<reference evidence="2" key="1">
    <citation type="journal article" date="2020" name="mSystems">
        <title>Genome- and Community-Level Interaction Insights into Carbon Utilization and Element Cycling Functions of Hydrothermarchaeota in Hydrothermal Sediment.</title>
        <authorList>
            <person name="Zhou Z."/>
            <person name="Liu Y."/>
            <person name="Xu W."/>
            <person name="Pan J."/>
            <person name="Luo Z.H."/>
            <person name="Li M."/>
        </authorList>
    </citation>
    <scope>NUCLEOTIDE SEQUENCE [LARGE SCALE GENOMIC DNA]</scope>
    <source>
        <strain evidence="2">HyVt-577</strain>
    </source>
</reference>
<organism evidence="2">
    <name type="scientific">Caldithrix abyssi</name>
    <dbReference type="NCBI Taxonomy" id="187145"/>
    <lineage>
        <taxon>Bacteria</taxon>
        <taxon>Pseudomonadati</taxon>
        <taxon>Calditrichota</taxon>
        <taxon>Calditrichia</taxon>
        <taxon>Calditrichales</taxon>
        <taxon>Calditrichaceae</taxon>
        <taxon>Caldithrix</taxon>
    </lineage>
</organism>
<keyword evidence="1" id="KW-0732">Signal</keyword>
<accession>A0A7V4U499</accession>
<dbReference type="InterPro" id="IPR046495">
    <property type="entry name" value="DUF6588"/>
</dbReference>
<dbReference type="Pfam" id="PF20230">
    <property type="entry name" value="DUF6588"/>
    <property type="match status" value="1"/>
</dbReference>
<evidence type="ECO:0000313" key="2">
    <source>
        <dbReference type="EMBL" id="HGY57132.1"/>
    </source>
</evidence>
<gene>
    <name evidence="2" type="ORF">ENK44_15595</name>
</gene>
<dbReference type="Proteomes" id="UP000885779">
    <property type="component" value="Unassembled WGS sequence"/>
</dbReference>
<evidence type="ECO:0008006" key="3">
    <source>
        <dbReference type="Google" id="ProtNLM"/>
    </source>
</evidence>
<name>A0A7V4U499_CALAY</name>
<evidence type="ECO:0000256" key="1">
    <source>
        <dbReference type="SAM" id="SignalP"/>
    </source>
</evidence>
<dbReference type="EMBL" id="DRQG01000145">
    <property type="protein sequence ID" value="HGY57132.1"/>
    <property type="molecule type" value="Genomic_DNA"/>
</dbReference>
<sequence>MKRFIWILLLLIHSLQAGNLKENLTTLLERGYSVGYLKEYMQPMATSVGLMLGSAAYHSGGVKPFPSFDIGLKGAYVIIPEEARYFVSKELAGGEEQKVPTVFGNSYPANEAIAGIDKNAFRFPLLQLNLGMFNNVELMVRFSQYENKDLGRMTVWGGGVKYGLSDLLIMSIVPVQVSVQAMYHTFSLDDYISSGAFAMNLHASSDIPKTIFSVYSGVSYENSSMVIKTDLLPVAPEDSYGSVTINGNNKFKYSVGISAEYLIFNLHADYNFGYYHSIAGGLMIVF</sequence>
<comment type="caution">
    <text evidence="2">The sequence shown here is derived from an EMBL/GenBank/DDBJ whole genome shotgun (WGS) entry which is preliminary data.</text>
</comment>
<proteinExistence type="predicted"/>
<feature type="signal peptide" evidence="1">
    <location>
        <begin position="1"/>
        <end position="17"/>
    </location>
</feature>
<feature type="chain" id="PRO_5030524542" description="Transporter" evidence="1">
    <location>
        <begin position="18"/>
        <end position="286"/>
    </location>
</feature>
<dbReference type="AlphaFoldDB" id="A0A7V4U499"/>